<dbReference type="InterPro" id="IPR027383">
    <property type="entry name" value="Znf_put"/>
</dbReference>
<keyword evidence="4" id="KW-1185">Reference proteome</keyword>
<dbReference type="AlphaFoldDB" id="A0AB73T8T1"/>
<evidence type="ECO:0000259" key="2">
    <source>
        <dbReference type="Pfam" id="PF13490"/>
    </source>
</evidence>
<comment type="caution">
    <text evidence="3">The sequence shown here is derived from an EMBL/GenBank/DDBJ whole genome shotgun (WGS) entry which is preliminary data.</text>
</comment>
<gene>
    <name evidence="3" type="ORF">C7383_102277</name>
</gene>
<dbReference type="InterPro" id="IPR036259">
    <property type="entry name" value="MFS_trans_sf"/>
</dbReference>
<dbReference type="Pfam" id="PF13490">
    <property type="entry name" value="zf-HC2"/>
    <property type="match status" value="1"/>
</dbReference>
<sequence length="253" mass="27645">MGQKLECGMIRDLLPVYIERMTSEASDQAIREHLEECSECREVYRQMSQKVEVETAPEVKDFKKFLKKSKTRFAADILYILGAIAVLTCIIVNLAVDHGLTWSLIVTGGIATACIPVYIAMGAGNHRIVKGLAVLNLCSILLLGLIQGVLYGLMGIGDMWFWTPGLPIALMWTAVLWIGVACKMFTSANIVLVIAVVLFLVIPANILTNVLAGGYSNGADFMITFVGNGLGTLVIAVIFLIIGIRLQRKKKNK</sequence>
<feature type="domain" description="Putative zinc-finger" evidence="2">
    <location>
        <begin position="8"/>
        <end position="41"/>
    </location>
</feature>
<feature type="transmembrane region" description="Helical" evidence="1">
    <location>
        <begin position="102"/>
        <end position="121"/>
    </location>
</feature>
<feature type="transmembrane region" description="Helical" evidence="1">
    <location>
        <begin position="73"/>
        <end position="96"/>
    </location>
</feature>
<feature type="transmembrane region" description="Helical" evidence="1">
    <location>
        <begin position="159"/>
        <end position="178"/>
    </location>
</feature>
<protein>
    <submittedName>
        <fullName evidence="3">Zinc finger protein</fullName>
    </submittedName>
</protein>
<evidence type="ECO:0000313" key="4">
    <source>
        <dbReference type="Proteomes" id="UP000245412"/>
    </source>
</evidence>
<keyword evidence="1" id="KW-0472">Membrane</keyword>
<organism evidence="3 4">
    <name type="scientific">Murimonas intestini</name>
    <dbReference type="NCBI Taxonomy" id="1337051"/>
    <lineage>
        <taxon>Bacteria</taxon>
        <taxon>Bacillati</taxon>
        <taxon>Bacillota</taxon>
        <taxon>Clostridia</taxon>
        <taxon>Lachnospirales</taxon>
        <taxon>Lachnospiraceae</taxon>
        <taxon>Murimonas</taxon>
    </lineage>
</organism>
<evidence type="ECO:0000313" key="3">
    <source>
        <dbReference type="EMBL" id="PWJ78141.1"/>
    </source>
</evidence>
<feature type="transmembrane region" description="Helical" evidence="1">
    <location>
        <begin position="221"/>
        <end position="244"/>
    </location>
</feature>
<keyword evidence="1" id="KW-1133">Transmembrane helix</keyword>
<dbReference type="SUPFAM" id="SSF103473">
    <property type="entry name" value="MFS general substrate transporter"/>
    <property type="match status" value="1"/>
</dbReference>
<feature type="transmembrane region" description="Helical" evidence="1">
    <location>
        <begin position="190"/>
        <end position="215"/>
    </location>
</feature>
<accession>A0AB73T8T1</accession>
<dbReference type="Proteomes" id="UP000245412">
    <property type="component" value="Unassembled WGS sequence"/>
</dbReference>
<name>A0AB73T8T1_9FIRM</name>
<dbReference type="EMBL" id="QGGY01000002">
    <property type="protein sequence ID" value="PWJ78141.1"/>
    <property type="molecule type" value="Genomic_DNA"/>
</dbReference>
<feature type="transmembrane region" description="Helical" evidence="1">
    <location>
        <begin position="133"/>
        <end position="153"/>
    </location>
</feature>
<proteinExistence type="predicted"/>
<reference evidence="3 4" key="1">
    <citation type="submission" date="2018-05" db="EMBL/GenBank/DDBJ databases">
        <authorList>
            <person name="Goeker M."/>
            <person name="Huntemann M."/>
            <person name="Clum A."/>
            <person name="Pillay M."/>
            <person name="Palaniappan K."/>
            <person name="Varghese N."/>
            <person name="Mikhailova N."/>
            <person name="Stamatis D."/>
            <person name="Reddy T."/>
            <person name="Daum C."/>
            <person name="Shapiro N."/>
            <person name="Ivanova N."/>
            <person name="Kyrpides N."/>
            <person name="Woyke T."/>
        </authorList>
    </citation>
    <scope>NUCLEOTIDE SEQUENCE [LARGE SCALE GENOMIC DNA]</scope>
    <source>
        <strain evidence="3 4">DSM 26524</strain>
    </source>
</reference>
<evidence type="ECO:0000256" key="1">
    <source>
        <dbReference type="SAM" id="Phobius"/>
    </source>
</evidence>
<keyword evidence="1" id="KW-0812">Transmembrane</keyword>
<dbReference type="RefSeq" id="WP_109625074.1">
    <property type="nucleotide sequence ID" value="NZ_JANKBI010000005.1"/>
</dbReference>